<evidence type="ECO:0000256" key="7">
    <source>
        <dbReference type="ARBA" id="ARBA00022777"/>
    </source>
</evidence>
<keyword evidence="9 12" id="KW-0460">Magnesium</keyword>
<protein>
    <recommendedName>
        <fullName evidence="3 12">Ribokinase</fullName>
        <shortName evidence="12">RK</shortName>
        <ecNumber evidence="2 12">2.7.1.15</ecNumber>
    </recommendedName>
</protein>
<dbReference type="PROSITE" id="PS00584">
    <property type="entry name" value="PFKB_KINASES_2"/>
    <property type="match status" value="1"/>
</dbReference>
<organism evidence="14 15">
    <name type="scientific">Alkalicoccobacillus plakortidis</name>
    <dbReference type="NCBI Taxonomy" id="444060"/>
    <lineage>
        <taxon>Bacteria</taxon>
        <taxon>Bacillati</taxon>
        <taxon>Bacillota</taxon>
        <taxon>Bacilli</taxon>
        <taxon>Bacillales</taxon>
        <taxon>Bacillaceae</taxon>
        <taxon>Alkalicoccobacillus</taxon>
    </lineage>
</organism>
<comment type="pathway">
    <text evidence="12">Carbohydrate metabolism; D-ribose degradation; D-ribose 5-phosphate from beta-D-ribopyranose: step 2/2.</text>
</comment>
<dbReference type="EMBL" id="JAMQJY010000001">
    <property type="protein sequence ID" value="MCM2675776.1"/>
    <property type="molecule type" value="Genomic_DNA"/>
</dbReference>
<dbReference type="Gene3D" id="3.40.1190.20">
    <property type="match status" value="1"/>
</dbReference>
<evidence type="ECO:0000256" key="5">
    <source>
        <dbReference type="ARBA" id="ARBA00022723"/>
    </source>
</evidence>
<evidence type="ECO:0000256" key="8">
    <source>
        <dbReference type="ARBA" id="ARBA00022840"/>
    </source>
</evidence>
<keyword evidence="11 12" id="KW-0119">Carbohydrate metabolism</keyword>
<feature type="binding site" evidence="12">
    <location>
        <begin position="15"/>
        <end position="17"/>
    </location>
    <ligand>
        <name>substrate</name>
    </ligand>
</feature>
<comment type="subcellular location">
    <subcellularLocation>
        <location evidence="12">Cytoplasm</location>
    </subcellularLocation>
</comment>
<feature type="binding site" evidence="12">
    <location>
        <position position="289"/>
    </location>
    <ligand>
        <name>K(+)</name>
        <dbReference type="ChEBI" id="CHEBI:29103"/>
    </ligand>
</feature>
<comment type="activity regulation">
    <text evidence="12">Activated by a monovalent cation that binds near, but not in, the active site. The most likely occupant of the site in vivo is potassium. Ion binding induces a conformational change that may alter substrate affinity.</text>
</comment>
<reference evidence="14" key="1">
    <citation type="submission" date="2022-06" db="EMBL/GenBank/DDBJ databases">
        <title>Alkalicoccobacillus porphyridii sp. nov., isolated from a marine red alga, Porphyridium purpureum and reclassification of Shouchella plakortidis and Shouchella gibsonii as Alkalicoccobacillus plakortidis comb. nov. and Alkalicoccobacillus gibsonii comb. nov.</title>
        <authorList>
            <person name="Kim K.H."/>
            <person name="Lee J.K."/>
            <person name="Han D.M."/>
            <person name="Baek J.H."/>
            <person name="Jeon C.O."/>
        </authorList>
    </citation>
    <scope>NUCLEOTIDE SEQUENCE</scope>
    <source>
        <strain evidence="14">DSM 19153</strain>
    </source>
</reference>
<dbReference type="InterPro" id="IPR002173">
    <property type="entry name" value="Carboh/pur_kinase_PfkB_CS"/>
</dbReference>
<dbReference type="InterPro" id="IPR011877">
    <property type="entry name" value="Ribokinase"/>
</dbReference>
<feature type="binding site" evidence="12">
    <location>
        <begin position="253"/>
        <end position="254"/>
    </location>
    <ligand>
        <name>ATP</name>
        <dbReference type="ChEBI" id="CHEBI:30616"/>
    </ligand>
</feature>
<dbReference type="Pfam" id="PF00294">
    <property type="entry name" value="PfkB"/>
    <property type="match status" value="1"/>
</dbReference>
<dbReference type="PRINTS" id="PR00990">
    <property type="entry name" value="RIBOKINASE"/>
</dbReference>
<evidence type="ECO:0000256" key="4">
    <source>
        <dbReference type="ARBA" id="ARBA00022679"/>
    </source>
</evidence>
<dbReference type="Proteomes" id="UP001203665">
    <property type="component" value="Unassembled WGS sequence"/>
</dbReference>
<keyword evidence="7 12" id="KW-0418">Kinase</keyword>
<feature type="binding site" evidence="12">
    <location>
        <position position="278"/>
    </location>
    <ligand>
        <name>ATP</name>
        <dbReference type="ChEBI" id="CHEBI:30616"/>
    </ligand>
</feature>
<evidence type="ECO:0000256" key="3">
    <source>
        <dbReference type="ARBA" id="ARBA00016943"/>
    </source>
</evidence>
<feature type="binding site" evidence="12">
    <location>
        <position position="143"/>
    </location>
    <ligand>
        <name>substrate</name>
    </ligand>
</feature>
<feature type="binding site" evidence="12">
    <location>
        <position position="254"/>
    </location>
    <ligand>
        <name>substrate</name>
    </ligand>
</feature>
<evidence type="ECO:0000313" key="14">
    <source>
        <dbReference type="EMBL" id="MCM2675776.1"/>
    </source>
</evidence>
<dbReference type="InterPro" id="IPR029056">
    <property type="entry name" value="Ribokinase-like"/>
</dbReference>
<comment type="function">
    <text evidence="12">Catalyzes the phosphorylation of ribose at O-5 in a reaction requiring ATP and magnesium. The resulting D-ribose-5-phosphate can then be used either for sythesis of nucleotides, histidine, and tryptophan, or as a component of the pentose phosphate pathway.</text>
</comment>
<evidence type="ECO:0000259" key="13">
    <source>
        <dbReference type="Pfam" id="PF00294"/>
    </source>
</evidence>
<dbReference type="HAMAP" id="MF_01987">
    <property type="entry name" value="Ribokinase"/>
    <property type="match status" value="1"/>
</dbReference>
<dbReference type="NCBIfam" id="TIGR02152">
    <property type="entry name" value="D_ribokin_bact"/>
    <property type="match status" value="1"/>
</dbReference>
<keyword evidence="5 12" id="KW-0479">Metal-binding</keyword>
<feature type="binding site" evidence="12">
    <location>
        <position position="250"/>
    </location>
    <ligand>
        <name>K(+)</name>
        <dbReference type="ChEBI" id="CHEBI:29103"/>
    </ligand>
</feature>
<keyword evidence="15" id="KW-1185">Reference proteome</keyword>
<feature type="binding site" evidence="12">
    <location>
        <position position="189"/>
    </location>
    <ligand>
        <name>ATP</name>
        <dbReference type="ChEBI" id="CHEBI:30616"/>
    </ligand>
</feature>
<dbReference type="CDD" id="cd01174">
    <property type="entry name" value="ribokinase"/>
    <property type="match status" value="1"/>
</dbReference>
<feature type="binding site" evidence="12">
    <location>
        <position position="287"/>
    </location>
    <ligand>
        <name>K(+)</name>
        <dbReference type="ChEBI" id="CHEBI:29103"/>
    </ligand>
</feature>
<dbReference type="GO" id="GO:0004747">
    <property type="term" value="F:ribokinase activity"/>
    <property type="evidence" value="ECO:0007669"/>
    <property type="project" value="UniProtKB-EC"/>
</dbReference>
<comment type="caution">
    <text evidence="14">The sequence shown here is derived from an EMBL/GenBank/DDBJ whole genome shotgun (WGS) entry which is preliminary data.</text>
</comment>
<keyword evidence="6 12" id="KW-0547">Nucleotide-binding</keyword>
<dbReference type="PANTHER" id="PTHR10584:SF166">
    <property type="entry name" value="RIBOKINASE"/>
    <property type="match status" value="1"/>
</dbReference>
<evidence type="ECO:0000256" key="6">
    <source>
        <dbReference type="ARBA" id="ARBA00022741"/>
    </source>
</evidence>
<evidence type="ECO:0000256" key="9">
    <source>
        <dbReference type="ARBA" id="ARBA00022842"/>
    </source>
</evidence>
<dbReference type="EC" id="2.7.1.15" evidence="2 12"/>
<dbReference type="SUPFAM" id="SSF53613">
    <property type="entry name" value="Ribokinase-like"/>
    <property type="match status" value="1"/>
</dbReference>
<dbReference type="InterPro" id="IPR011611">
    <property type="entry name" value="PfkB_dom"/>
</dbReference>
<feature type="binding site" evidence="12">
    <location>
        <position position="248"/>
    </location>
    <ligand>
        <name>K(+)</name>
        <dbReference type="ChEBI" id="CHEBI:29103"/>
    </ligand>
</feature>
<comment type="cofactor">
    <cofactor evidence="12">
        <name>Mg(2+)</name>
        <dbReference type="ChEBI" id="CHEBI:18420"/>
    </cofactor>
    <text evidence="12">Requires a divalent cation, most likely magnesium in vivo, as an electrophilic catalyst to aid phosphoryl group transfer. It is the chelate of the metal and the nucleotide that is the actual substrate.</text>
</comment>
<evidence type="ECO:0000256" key="11">
    <source>
        <dbReference type="ARBA" id="ARBA00023277"/>
    </source>
</evidence>
<feature type="binding site" evidence="12">
    <location>
        <position position="284"/>
    </location>
    <ligand>
        <name>K(+)</name>
        <dbReference type="ChEBI" id="CHEBI:29103"/>
    </ligand>
</feature>
<comment type="catalytic activity">
    <reaction evidence="12">
        <text>D-ribose + ATP = D-ribose 5-phosphate + ADP + H(+)</text>
        <dbReference type="Rhea" id="RHEA:13697"/>
        <dbReference type="ChEBI" id="CHEBI:15378"/>
        <dbReference type="ChEBI" id="CHEBI:30616"/>
        <dbReference type="ChEBI" id="CHEBI:47013"/>
        <dbReference type="ChEBI" id="CHEBI:78346"/>
        <dbReference type="ChEBI" id="CHEBI:456216"/>
        <dbReference type="EC" id="2.7.1.15"/>
    </reaction>
</comment>
<evidence type="ECO:0000313" key="15">
    <source>
        <dbReference type="Proteomes" id="UP001203665"/>
    </source>
</evidence>
<comment type="similarity">
    <text evidence="1">Belongs to the carbohydrate kinase pfkB family.</text>
</comment>
<keyword evidence="4 12" id="KW-0808">Transferase</keyword>
<evidence type="ECO:0000256" key="12">
    <source>
        <dbReference type="HAMAP-Rule" id="MF_01987"/>
    </source>
</evidence>
<sequence length="303" mass="32116">MLTNKPKVVVIGSINMDMVTRSSRFPQKGETISGESFDQLPGGKGANQAVAAARLGAEVSMIGAVGDDHSGQALLKHLQDEQIDTSFVQILQGQTTGMAQITVSEEDNQIIIVPGANFALTKEHIDAAKDIIQSADIVVLQLEIPLEIVEHAAQIAAESAVKVILNPAPAPAERLNESLLQAVHYITPNETELAHMTEQSNVELGIEDLLKEKVDAVVVTLGSEGVRFKQKGDIVTGFVQGRDVEVIDTTGAGDTFNGALSYCLASGIELAEAIEFANDAAGLSVTKFGAQTGMPTLTEVRKF</sequence>
<proteinExistence type="inferred from homology"/>
<evidence type="ECO:0000256" key="2">
    <source>
        <dbReference type="ARBA" id="ARBA00012035"/>
    </source>
</evidence>
<dbReference type="InterPro" id="IPR002139">
    <property type="entry name" value="Ribo/fructo_kinase"/>
</dbReference>
<feature type="active site" description="Proton acceptor" evidence="12">
    <location>
        <position position="254"/>
    </location>
</feature>
<feature type="domain" description="Carbohydrate kinase PfkB" evidence="13">
    <location>
        <begin position="6"/>
        <end position="296"/>
    </location>
</feature>
<evidence type="ECO:0000256" key="1">
    <source>
        <dbReference type="ARBA" id="ARBA00005380"/>
    </source>
</evidence>
<name>A0ABT0XIQ9_9BACI</name>
<accession>A0ABT0XIQ9</accession>
<gene>
    <name evidence="12 14" type="primary">rbsK</name>
    <name evidence="14" type="ORF">NDM98_09910</name>
</gene>
<comment type="subunit">
    <text evidence="12">Homodimer.</text>
</comment>
<keyword evidence="10 12" id="KW-0630">Potassium</keyword>
<feature type="binding site" evidence="12">
    <location>
        <begin position="43"/>
        <end position="47"/>
    </location>
    <ligand>
        <name>substrate</name>
    </ligand>
</feature>
<keyword evidence="12" id="KW-0963">Cytoplasm</keyword>
<feature type="binding site" evidence="12">
    <location>
        <begin position="220"/>
        <end position="225"/>
    </location>
    <ligand>
        <name>ATP</name>
        <dbReference type="ChEBI" id="CHEBI:30616"/>
    </ligand>
</feature>
<comment type="similarity">
    <text evidence="12">Belongs to the carbohydrate kinase PfkB family. Ribokinase subfamily.</text>
</comment>
<comment type="caution">
    <text evidence="12">Lacks conserved residue(s) required for the propagation of feature annotation.</text>
</comment>
<dbReference type="RefSeq" id="WP_251606945.1">
    <property type="nucleotide sequence ID" value="NZ_JAMQJY010000001.1"/>
</dbReference>
<evidence type="ECO:0000256" key="10">
    <source>
        <dbReference type="ARBA" id="ARBA00022958"/>
    </source>
</evidence>
<dbReference type="PANTHER" id="PTHR10584">
    <property type="entry name" value="SUGAR KINASE"/>
    <property type="match status" value="1"/>
</dbReference>
<keyword evidence="8 12" id="KW-0067">ATP-binding</keyword>